<dbReference type="Pfam" id="PF01636">
    <property type="entry name" value="APH"/>
    <property type="match status" value="1"/>
</dbReference>
<dbReference type="AlphaFoldDB" id="A0AAE0J728"/>
<dbReference type="InterPro" id="IPR002575">
    <property type="entry name" value="Aminoglycoside_PTrfase"/>
</dbReference>
<dbReference type="InterPro" id="IPR011009">
    <property type="entry name" value="Kinase-like_dom_sf"/>
</dbReference>
<gene>
    <name evidence="2" type="ORF">B0T19DRAFT_413444</name>
</gene>
<dbReference type="CDD" id="cd05120">
    <property type="entry name" value="APH_ChoK_like"/>
    <property type="match status" value="1"/>
</dbReference>
<dbReference type="Gene3D" id="3.90.1200.10">
    <property type="match status" value="2"/>
</dbReference>
<reference evidence="2" key="2">
    <citation type="submission" date="2023-06" db="EMBL/GenBank/DDBJ databases">
        <authorList>
            <consortium name="Lawrence Berkeley National Laboratory"/>
            <person name="Haridas S."/>
            <person name="Hensen N."/>
            <person name="Bonometti L."/>
            <person name="Westerberg I."/>
            <person name="Brannstrom I.O."/>
            <person name="Guillou S."/>
            <person name="Cros-Aarteil S."/>
            <person name="Calhoun S."/>
            <person name="Kuo A."/>
            <person name="Mondo S."/>
            <person name="Pangilinan J."/>
            <person name="Riley R."/>
            <person name="Labutti K."/>
            <person name="Andreopoulos B."/>
            <person name="Lipzen A."/>
            <person name="Chen C."/>
            <person name="Yanf M."/>
            <person name="Daum C."/>
            <person name="Ng V."/>
            <person name="Clum A."/>
            <person name="Steindorff A."/>
            <person name="Ohm R."/>
            <person name="Martin F."/>
            <person name="Silar P."/>
            <person name="Natvig D."/>
            <person name="Lalanne C."/>
            <person name="Gautier V."/>
            <person name="Ament-Velasquez S.L."/>
            <person name="Kruys A."/>
            <person name="Hutchinson M.I."/>
            <person name="Powell A.J."/>
            <person name="Barry K."/>
            <person name="Miller A.N."/>
            <person name="Grigoriev I.V."/>
            <person name="Debuchy R."/>
            <person name="Gladieux P."/>
            <person name="Thoren M.H."/>
            <person name="Johannesson H."/>
        </authorList>
    </citation>
    <scope>NUCLEOTIDE SEQUENCE</scope>
    <source>
        <strain evidence="2">SMH4131-1</strain>
    </source>
</reference>
<protein>
    <submittedName>
        <fullName evidence="2">Kinase-like domain-containing protein</fullName>
    </submittedName>
</protein>
<reference evidence="2" key="1">
    <citation type="journal article" date="2023" name="Mol. Phylogenet. Evol.">
        <title>Genome-scale phylogeny and comparative genomics of the fungal order Sordariales.</title>
        <authorList>
            <person name="Hensen N."/>
            <person name="Bonometti L."/>
            <person name="Westerberg I."/>
            <person name="Brannstrom I.O."/>
            <person name="Guillou S."/>
            <person name="Cros-Aarteil S."/>
            <person name="Calhoun S."/>
            <person name="Haridas S."/>
            <person name="Kuo A."/>
            <person name="Mondo S."/>
            <person name="Pangilinan J."/>
            <person name="Riley R."/>
            <person name="LaButti K."/>
            <person name="Andreopoulos B."/>
            <person name="Lipzen A."/>
            <person name="Chen C."/>
            <person name="Yan M."/>
            <person name="Daum C."/>
            <person name="Ng V."/>
            <person name="Clum A."/>
            <person name="Steindorff A."/>
            <person name="Ohm R.A."/>
            <person name="Martin F."/>
            <person name="Silar P."/>
            <person name="Natvig D.O."/>
            <person name="Lalanne C."/>
            <person name="Gautier V."/>
            <person name="Ament-Velasquez S.L."/>
            <person name="Kruys A."/>
            <person name="Hutchinson M.I."/>
            <person name="Powell A.J."/>
            <person name="Barry K."/>
            <person name="Miller A.N."/>
            <person name="Grigoriev I.V."/>
            <person name="Debuchy R."/>
            <person name="Gladieux P."/>
            <person name="Hiltunen Thoren M."/>
            <person name="Johannesson H."/>
        </authorList>
    </citation>
    <scope>NUCLEOTIDE SEQUENCE</scope>
    <source>
        <strain evidence="2">SMH4131-1</strain>
    </source>
</reference>
<keyword evidence="2" id="KW-0808">Transferase</keyword>
<dbReference type="PANTHER" id="PTHR21310:SF48">
    <property type="entry name" value="AMINOGLYCOSIDE PHOSPHOTRANSFERASE DOMAIN-CONTAINING PROTEIN"/>
    <property type="match status" value="1"/>
</dbReference>
<organism evidence="2 3">
    <name type="scientific">Cercophora scortea</name>
    <dbReference type="NCBI Taxonomy" id="314031"/>
    <lineage>
        <taxon>Eukaryota</taxon>
        <taxon>Fungi</taxon>
        <taxon>Dikarya</taxon>
        <taxon>Ascomycota</taxon>
        <taxon>Pezizomycotina</taxon>
        <taxon>Sordariomycetes</taxon>
        <taxon>Sordariomycetidae</taxon>
        <taxon>Sordariales</taxon>
        <taxon>Lasiosphaeriaceae</taxon>
        <taxon>Cercophora</taxon>
    </lineage>
</organism>
<comment type="caution">
    <text evidence="2">The sequence shown here is derived from an EMBL/GenBank/DDBJ whole genome shotgun (WGS) entry which is preliminary data.</text>
</comment>
<accession>A0AAE0J728</accession>
<dbReference type="Gene3D" id="3.30.200.150">
    <property type="match status" value="1"/>
</dbReference>
<evidence type="ECO:0000313" key="3">
    <source>
        <dbReference type="Proteomes" id="UP001286456"/>
    </source>
</evidence>
<keyword evidence="3" id="KW-1185">Reference proteome</keyword>
<evidence type="ECO:0000259" key="1">
    <source>
        <dbReference type="Pfam" id="PF01636"/>
    </source>
</evidence>
<keyword evidence="2" id="KW-0418">Kinase</keyword>
<dbReference type="InterPro" id="IPR051678">
    <property type="entry name" value="AGP_Transferase"/>
</dbReference>
<dbReference type="PANTHER" id="PTHR21310">
    <property type="entry name" value="AMINOGLYCOSIDE PHOSPHOTRANSFERASE-RELATED-RELATED"/>
    <property type="match status" value="1"/>
</dbReference>
<dbReference type="Proteomes" id="UP001286456">
    <property type="component" value="Unassembled WGS sequence"/>
</dbReference>
<name>A0AAE0J728_9PEZI</name>
<dbReference type="SUPFAM" id="SSF56112">
    <property type="entry name" value="Protein kinase-like (PK-like)"/>
    <property type="match status" value="1"/>
</dbReference>
<proteinExistence type="predicted"/>
<dbReference type="GO" id="GO:0016301">
    <property type="term" value="F:kinase activity"/>
    <property type="evidence" value="ECO:0007669"/>
    <property type="project" value="UniProtKB-KW"/>
</dbReference>
<dbReference type="EMBL" id="JAUEPO010000001">
    <property type="protein sequence ID" value="KAK3337752.1"/>
    <property type="molecule type" value="Genomic_DNA"/>
</dbReference>
<sequence length="237" mass="26935">MTGLETSDEPLETGANHEREFRIYRDRFYKRSLRPAEYRVYGQNGPYVPPMGLERLQNEAACLEFVRDDASIPVPDVLEAYNDDGSFVLVTRRLMGVSMNKLPPDDQAIVAKEVETHLRALHALRSNRTGGPSGIVCPPNRATQYFPRDATWSAKSTADNSDSFVFCHCDLSQSNIIVDPKTLRIEGIIDWEYAGFWPEFFESPYFRDSRPSGAQFRDEAQNVHLVGFLRGQLRPSI</sequence>
<evidence type="ECO:0000313" key="2">
    <source>
        <dbReference type="EMBL" id="KAK3337752.1"/>
    </source>
</evidence>
<feature type="domain" description="Aminoglycoside phosphotransferase" evidence="1">
    <location>
        <begin position="53"/>
        <end position="196"/>
    </location>
</feature>